<dbReference type="AlphaFoldDB" id="A0A368GIM3"/>
<dbReference type="OrthoDB" id="5800150at2759"/>
<comment type="caution">
    <text evidence="1">The sequence shown here is derived from an EMBL/GenBank/DDBJ whole genome shotgun (WGS) entry which is preliminary data.</text>
</comment>
<evidence type="ECO:0000313" key="1">
    <source>
        <dbReference type="EMBL" id="RCN44224.1"/>
    </source>
</evidence>
<name>A0A368GIM3_ANCCA</name>
<sequence length="141" mass="16007">MIYMEDDDALRMRWAVVCSVPDATMVDHLSDFSSWFLSEVTKVAAKLNIYARFEKSAKVAMHVPVGNFDACAIAYEKIRKNWPAVMFILHILPEKNASEYEWMRSLSAAHGFVRQGVLLENALDKFASVAQQGNNLCTVFR</sequence>
<organism evidence="1 2">
    <name type="scientific">Ancylostoma caninum</name>
    <name type="common">Dog hookworm</name>
    <dbReference type="NCBI Taxonomy" id="29170"/>
    <lineage>
        <taxon>Eukaryota</taxon>
        <taxon>Metazoa</taxon>
        <taxon>Ecdysozoa</taxon>
        <taxon>Nematoda</taxon>
        <taxon>Chromadorea</taxon>
        <taxon>Rhabditida</taxon>
        <taxon>Rhabditina</taxon>
        <taxon>Rhabditomorpha</taxon>
        <taxon>Strongyloidea</taxon>
        <taxon>Ancylostomatidae</taxon>
        <taxon>Ancylostomatinae</taxon>
        <taxon>Ancylostoma</taxon>
    </lineage>
</organism>
<accession>A0A368GIM3</accession>
<keyword evidence="2" id="KW-1185">Reference proteome</keyword>
<reference evidence="1 2" key="1">
    <citation type="submission" date="2014-10" db="EMBL/GenBank/DDBJ databases">
        <title>Draft genome of the hookworm Ancylostoma caninum.</title>
        <authorList>
            <person name="Mitreva M."/>
        </authorList>
    </citation>
    <scope>NUCLEOTIDE SEQUENCE [LARGE SCALE GENOMIC DNA]</scope>
    <source>
        <strain evidence="1 2">Baltimore</strain>
    </source>
</reference>
<dbReference type="EMBL" id="JOJR01000135">
    <property type="protein sequence ID" value="RCN44224.1"/>
    <property type="molecule type" value="Genomic_DNA"/>
</dbReference>
<evidence type="ECO:0000313" key="2">
    <source>
        <dbReference type="Proteomes" id="UP000252519"/>
    </source>
</evidence>
<protein>
    <submittedName>
        <fullName evidence="1">Uncharacterized protein</fullName>
    </submittedName>
</protein>
<dbReference type="Proteomes" id="UP000252519">
    <property type="component" value="Unassembled WGS sequence"/>
</dbReference>
<gene>
    <name evidence="1" type="ORF">ANCCAN_09807</name>
</gene>
<proteinExistence type="predicted"/>
<dbReference type="STRING" id="29170.A0A368GIM3"/>